<feature type="chain" id="PRO_5002238360" evidence="1">
    <location>
        <begin position="19"/>
        <end position="208"/>
    </location>
</feature>
<feature type="signal peptide" evidence="1">
    <location>
        <begin position="1"/>
        <end position="18"/>
    </location>
</feature>
<sequence>MHVHILTVVVAFLGFVYGLPAYGPRSSWLSLPPPSKRAVTCPGTGQKQFLPTLRTINDPTTDPKMFHVANTTAVVNQVATFSNIPATASNFVLWWAQSASPPDFRVIGGGTVAVYALDSSKLPRDGALTPQAVDAAVDAGLGIPGTGGRVGGAAFGGWPAVKTAQDHLVGQLNAGNRAEFSFKLSLEDASDIWLLQDQQNGWFLRYDC</sequence>
<dbReference type="VEuPathDB" id="FungiDB:PV09_03568"/>
<dbReference type="EMBL" id="KN847537">
    <property type="protein sequence ID" value="KIW05708.1"/>
    <property type="molecule type" value="Genomic_DNA"/>
</dbReference>
<evidence type="ECO:0000313" key="2">
    <source>
        <dbReference type="EMBL" id="KIW05708.1"/>
    </source>
</evidence>
<name>A0A0D2AFG0_9PEZI</name>
<dbReference type="GeneID" id="27311541"/>
<accession>A0A0D2AFG0</accession>
<keyword evidence="1" id="KW-0732">Signal</keyword>
<evidence type="ECO:0000256" key="1">
    <source>
        <dbReference type="SAM" id="SignalP"/>
    </source>
</evidence>
<keyword evidence="3" id="KW-1185">Reference proteome</keyword>
<dbReference type="Proteomes" id="UP000053259">
    <property type="component" value="Unassembled WGS sequence"/>
</dbReference>
<dbReference type="InParanoid" id="A0A0D2AFG0"/>
<gene>
    <name evidence="2" type="ORF">PV09_03568</name>
</gene>
<evidence type="ECO:0000313" key="3">
    <source>
        <dbReference type="Proteomes" id="UP000053259"/>
    </source>
</evidence>
<proteinExistence type="predicted"/>
<dbReference type="HOGENOM" id="CLU_1321806_0_0_1"/>
<protein>
    <submittedName>
        <fullName evidence="2">Uncharacterized protein</fullName>
    </submittedName>
</protein>
<dbReference type="OrthoDB" id="5431298at2759"/>
<organism evidence="2 3">
    <name type="scientific">Verruconis gallopava</name>
    <dbReference type="NCBI Taxonomy" id="253628"/>
    <lineage>
        <taxon>Eukaryota</taxon>
        <taxon>Fungi</taxon>
        <taxon>Dikarya</taxon>
        <taxon>Ascomycota</taxon>
        <taxon>Pezizomycotina</taxon>
        <taxon>Dothideomycetes</taxon>
        <taxon>Pleosporomycetidae</taxon>
        <taxon>Venturiales</taxon>
        <taxon>Sympoventuriaceae</taxon>
        <taxon>Verruconis</taxon>
    </lineage>
</organism>
<dbReference type="RefSeq" id="XP_016215577.1">
    <property type="nucleotide sequence ID" value="XM_016356784.1"/>
</dbReference>
<dbReference type="AlphaFoldDB" id="A0A0D2AFG0"/>
<reference evidence="2 3" key="1">
    <citation type="submission" date="2015-01" db="EMBL/GenBank/DDBJ databases">
        <title>The Genome Sequence of Ochroconis gallopava CBS43764.</title>
        <authorList>
            <consortium name="The Broad Institute Genomics Platform"/>
            <person name="Cuomo C."/>
            <person name="de Hoog S."/>
            <person name="Gorbushina A."/>
            <person name="Stielow B."/>
            <person name="Teixiera M."/>
            <person name="Abouelleil A."/>
            <person name="Chapman S.B."/>
            <person name="Priest M."/>
            <person name="Young S.K."/>
            <person name="Wortman J."/>
            <person name="Nusbaum C."/>
            <person name="Birren B."/>
        </authorList>
    </citation>
    <scope>NUCLEOTIDE SEQUENCE [LARGE SCALE GENOMIC DNA]</scope>
    <source>
        <strain evidence="2 3">CBS 43764</strain>
    </source>
</reference>